<dbReference type="Pfam" id="PF12796">
    <property type="entry name" value="Ank_2"/>
    <property type="match status" value="1"/>
</dbReference>
<dbReference type="SUPFAM" id="SSF48403">
    <property type="entry name" value="Ankyrin repeat"/>
    <property type="match status" value="1"/>
</dbReference>
<dbReference type="EMBL" id="CABIJS010000443">
    <property type="protein sequence ID" value="VUZ51312.1"/>
    <property type="molecule type" value="Genomic_DNA"/>
</dbReference>
<dbReference type="AlphaFoldDB" id="A0A564YVM9"/>
<keyword evidence="5" id="KW-1185">Reference proteome</keyword>
<feature type="repeat" description="ANK" evidence="3">
    <location>
        <begin position="103"/>
        <end position="135"/>
    </location>
</feature>
<evidence type="ECO:0000256" key="1">
    <source>
        <dbReference type="ARBA" id="ARBA00022737"/>
    </source>
</evidence>
<gene>
    <name evidence="4" type="ORF">WMSIL1_LOCUS10110</name>
</gene>
<dbReference type="PRINTS" id="PR01415">
    <property type="entry name" value="ANKYRIN"/>
</dbReference>
<proteinExistence type="predicted"/>
<evidence type="ECO:0000256" key="3">
    <source>
        <dbReference type="PROSITE-ProRule" id="PRU00023"/>
    </source>
</evidence>
<reference evidence="4 5" key="1">
    <citation type="submission" date="2019-07" db="EMBL/GenBank/DDBJ databases">
        <authorList>
            <person name="Jastrzebski P J."/>
            <person name="Paukszto L."/>
            <person name="Jastrzebski P J."/>
        </authorList>
    </citation>
    <scope>NUCLEOTIDE SEQUENCE [LARGE SCALE GENOMIC DNA]</scope>
    <source>
        <strain evidence="4 5">WMS-il1</strain>
    </source>
</reference>
<keyword evidence="1" id="KW-0677">Repeat</keyword>
<dbReference type="PANTHER" id="PTHR24171:SF11">
    <property type="entry name" value="26S PROTEASOME NON-ATPASE REGULATORY SUBUNIT 10"/>
    <property type="match status" value="1"/>
</dbReference>
<accession>A0A564YVM9</accession>
<evidence type="ECO:0000313" key="5">
    <source>
        <dbReference type="Proteomes" id="UP000321570"/>
    </source>
</evidence>
<evidence type="ECO:0000256" key="2">
    <source>
        <dbReference type="ARBA" id="ARBA00023043"/>
    </source>
</evidence>
<dbReference type="SMART" id="SM00248">
    <property type="entry name" value="ANK"/>
    <property type="match status" value="5"/>
</dbReference>
<dbReference type="InterPro" id="IPR036770">
    <property type="entry name" value="Ankyrin_rpt-contain_sf"/>
</dbReference>
<protein>
    <submittedName>
        <fullName evidence="4">Uncharacterized protein</fullName>
    </submittedName>
</protein>
<feature type="repeat" description="ANK" evidence="3">
    <location>
        <begin position="182"/>
        <end position="214"/>
    </location>
</feature>
<name>A0A564YVM9_HYMDI</name>
<feature type="repeat" description="ANK" evidence="3">
    <location>
        <begin position="68"/>
        <end position="100"/>
    </location>
</feature>
<dbReference type="Proteomes" id="UP000321570">
    <property type="component" value="Unassembled WGS sequence"/>
</dbReference>
<evidence type="ECO:0000313" key="4">
    <source>
        <dbReference type="EMBL" id="VUZ51312.1"/>
    </source>
</evidence>
<dbReference type="Pfam" id="PF13637">
    <property type="entry name" value="Ank_4"/>
    <property type="match status" value="1"/>
</dbReference>
<dbReference type="InterPro" id="IPR002110">
    <property type="entry name" value="Ankyrin_rpt"/>
</dbReference>
<feature type="repeat" description="ANK" evidence="3">
    <location>
        <begin position="136"/>
        <end position="168"/>
    </location>
</feature>
<dbReference type="PROSITE" id="PS50088">
    <property type="entry name" value="ANK_REPEAT"/>
    <property type="match status" value="5"/>
</dbReference>
<feature type="repeat" description="ANK" evidence="3">
    <location>
        <begin position="35"/>
        <end position="67"/>
    </location>
</feature>
<dbReference type="Gene3D" id="1.25.40.20">
    <property type="entry name" value="Ankyrin repeat-containing domain"/>
    <property type="match status" value="1"/>
</dbReference>
<keyword evidence="2 3" id="KW-0040">ANK repeat</keyword>
<dbReference type="PROSITE" id="PS50297">
    <property type="entry name" value="ANK_REP_REGION"/>
    <property type="match status" value="5"/>
</dbReference>
<organism evidence="4 5">
    <name type="scientific">Hymenolepis diminuta</name>
    <name type="common">Rat tapeworm</name>
    <dbReference type="NCBI Taxonomy" id="6216"/>
    <lineage>
        <taxon>Eukaryota</taxon>
        <taxon>Metazoa</taxon>
        <taxon>Spiralia</taxon>
        <taxon>Lophotrochozoa</taxon>
        <taxon>Platyhelminthes</taxon>
        <taxon>Cestoda</taxon>
        <taxon>Eucestoda</taxon>
        <taxon>Cyclophyllidea</taxon>
        <taxon>Hymenolepididae</taxon>
        <taxon>Hymenolepis</taxon>
    </lineage>
</organism>
<sequence length="240" mass="25791">MSDLEVCNLAHDGKVTELFNSINADPKLTTLKDSSGRMILHWAACGGHVELVKRLIQGGCSPDEPDSSEWTPLMIAVSAGREDVVDYLLDSGLSVNVNTVNSTGQNCLHYAASRNRISIARRLLLAGIQADLRDWGGNTPLHRAVTRGHVEMCKILLAGDALEGASNNRKIDKCSPNTPNDAGQTPLHNACEEGSGEIVRILLAAGGDLSIKDREGKTPADLAPDNLRVSMHKDLKLRPS</sequence>
<dbReference type="PANTHER" id="PTHR24171">
    <property type="entry name" value="ANKYRIN REPEAT DOMAIN-CONTAINING PROTEIN 39-RELATED"/>
    <property type="match status" value="1"/>
</dbReference>
<dbReference type="Pfam" id="PF13857">
    <property type="entry name" value="Ank_5"/>
    <property type="match status" value="1"/>
</dbReference>